<gene>
    <name evidence="2" type="ORF">HQN87_08935</name>
</gene>
<keyword evidence="1" id="KW-0812">Transmembrane</keyword>
<dbReference type="EMBL" id="JABMKX010000004">
    <property type="protein sequence ID" value="NQX45452.1"/>
    <property type="molecule type" value="Genomic_DNA"/>
</dbReference>
<evidence type="ECO:0000256" key="1">
    <source>
        <dbReference type="SAM" id="Phobius"/>
    </source>
</evidence>
<protein>
    <recommendedName>
        <fullName evidence="4">DUF4367 domain-containing protein</fullName>
    </recommendedName>
</protein>
<keyword evidence="1" id="KW-1133">Transmembrane helix</keyword>
<evidence type="ECO:0000313" key="3">
    <source>
        <dbReference type="Proteomes" id="UP000711047"/>
    </source>
</evidence>
<keyword evidence="1" id="KW-0472">Membrane</keyword>
<reference evidence="2 3" key="1">
    <citation type="submission" date="2020-05" db="EMBL/GenBank/DDBJ databases">
        <title>Paenibacillus glebae, sp. nov., Paenibacillus humi sp. nov., Paenibacillus pedi sp. nov., Paenibacillus terrestris sp. nov. and Paenibacillus terricola sp. nov., isolated from a forest top soil sample.</title>
        <authorList>
            <person name="Qi S."/>
            <person name="Carlier A."/>
            <person name="Cnockaert M."/>
            <person name="Vandamme P."/>
        </authorList>
    </citation>
    <scope>NUCLEOTIDE SEQUENCE [LARGE SCALE GENOMIC DNA]</scope>
    <source>
        <strain evidence="2 3">LMG 29502</strain>
    </source>
</reference>
<sequence length="259" mass="29697">MNKKSKFEDLTVKLNAVYEVDISEKVMTKIEEIRVRGNIKRKQNPRSILLLSSIIVLLVSISAGATYAFSNKWNGITISLIEQNNEYSNQMNSMDRMSQWLENPKNIEKEYNLVVDKEALGFEFVTNKKTNISLINRVAGHINLNISESEEKGDIKFTPAIVDFYNHQQQWVMVIQSNNSDATKAVRGESELSNEFVGNWREIKKTDNILALYSEDDNEKNINLSIMNSDKTVTDIQIIGNINKEEMIEFMEGYLAEVN</sequence>
<evidence type="ECO:0000313" key="2">
    <source>
        <dbReference type="EMBL" id="NQX45452.1"/>
    </source>
</evidence>
<accession>A0ABX2DMJ7</accession>
<name>A0ABX2DMJ7_9BACL</name>
<proteinExistence type="predicted"/>
<keyword evidence="3" id="KW-1185">Reference proteome</keyword>
<organism evidence="2 3">
    <name type="scientific">Paenibacillus tritici</name>
    <dbReference type="NCBI Taxonomy" id="1873425"/>
    <lineage>
        <taxon>Bacteria</taxon>
        <taxon>Bacillati</taxon>
        <taxon>Bacillota</taxon>
        <taxon>Bacilli</taxon>
        <taxon>Bacillales</taxon>
        <taxon>Paenibacillaceae</taxon>
        <taxon>Paenibacillus</taxon>
    </lineage>
</organism>
<evidence type="ECO:0008006" key="4">
    <source>
        <dbReference type="Google" id="ProtNLM"/>
    </source>
</evidence>
<feature type="transmembrane region" description="Helical" evidence="1">
    <location>
        <begin position="48"/>
        <end position="69"/>
    </location>
</feature>
<dbReference type="Proteomes" id="UP000711047">
    <property type="component" value="Unassembled WGS sequence"/>
</dbReference>
<comment type="caution">
    <text evidence="2">The sequence shown here is derived from an EMBL/GenBank/DDBJ whole genome shotgun (WGS) entry which is preliminary data.</text>
</comment>
<dbReference type="RefSeq" id="WP_173130867.1">
    <property type="nucleotide sequence ID" value="NZ_JABMKX010000004.1"/>
</dbReference>